<comment type="pathway">
    <text evidence="3 9">Carbohydrate degradation; glycolysis; pyruvate from D-glyceraldehyde 3-phosphate: step 3/5.</text>
</comment>
<dbReference type="SUPFAM" id="SSF53649">
    <property type="entry name" value="Alkaline phosphatase-like"/>
    <property type="match status" value="1"/>
</dbReference>
<dbReference type="GO" id="GO:0006096">
    <property type="term" value="P:glycolytic process"/>
    <property type="evidence" value="ECO:0007669"/>
    <property type="project" value="UniProtKB-UniRule"/>
</dbReference>
<dbReference type="InterPro" id="IPR005995">
    <property type="entry name" value="Pgm_bpd_ind"/>
</dbReference>
<accession>A0A6S6SJR2</accession>
<evidence type="ECO:0000256" key="8">
    <source>
        <dbReference type="ARBA" id="ARBA00023235"/>
    </source>
</evidence>
<feature type="binding site" evidence="9 13">
    <location>
        <position position="387"/>
    </location>
    <ligand>
        <name>Mn(2+)</name>
        <dbReference type="ChEBI" id="CHEBI:29035"/>
        <label>1</label>
    </ligand>
</feature>
<evidence type="ECO:0000256" key="12">
    <source>
        <dbReference type="PIRSR" id="PIRSR001492-2"/>
    </source>
</evidence>
<evidence type="ECO:0000256" key="1">
    <source>
        <dbReference type="ARBA" id="ARBA00000370"/>
    </source>
</evidence>
<dbReference type="HAMAP" id="MF_01038">
    <property type="entry name" value="GpmI"/>
    <property type="match status" value="1"/>
</dbReference>
<comment type="subunit">
    <text evidence="9">Monomer.</text>
</comment>
<evidence type="ECO:0000256" key="3">
    <source>
        <dbReference type="ARBA" id="ARBA00004798"/>
    </source>
</evidence>
<evidence type="ECO:0000256" key="13">
    <source>
        <dbReference type="PIRSR" id="PIRSR001492-3"/>
    </source>
</evidence>
<dbReference type="InterPro" id="IPR036646">
    <property type="entry name" value="PGAM_B_sf"/>
</dbReference>
<feature type="binding site" evidence="9 12">
    <location>
        <position position="321"/>
    </location>
    <ligand>
        <name>substrate</name>
    </ligand>
</feature>
<evidence type="ECO:0000256" key="4">
    <source>
        <dbReference type="ARBA" id="ARBA00008819"/>
    </source>
</evidence>
<feature type="active site" description="Phosphoserine intermediate" evidence="9 11">
    <location>
        <position position="66"/>
    </location>
</feature>
<dbReference type="FunFam" id="3.40.1450.10:FF:000002">
    <property type="entry name" value="2,3-bisphosphoglycerate-independent phosphoglycerate mutase"/>
    <property type="match status" value="1"/>
</dbReference>
<dbReference type="GO" id="GO:0006007">
    <property type="term" value="P:glucose catabolic process"/>
    <property type="evidence" value="ECO:0007669"/>
    <property type="project" value="InterPro"/>
</dbReference>
<evidence type="ECO:0000256" key="6">
    <source>
        <dbReference type="ARBA" id="ARBA00023152"/>
    </source>
</evidence>
<gene>
    <name evidence="9" type="primary">gpmI</name>
    <name evidence="16" type="ORF">HELGO_WM16521</name>
</gene>
<feature type="binding site" evidence="9 13">
    <location>
        <position position="16"/>
    </location>
    <ligand>
        <name>Mn(2+)</name>
        <dbReference type="ChEBI" id="CHEBI:29035"/>
        <label>2</label>
    </ligand>
</feature>
<feature type="binding site" evidence="9 13">
    <location>
        <position position="428"/>
    </location>
    <ligand>
        <name>Mn(2+)</name>
        <dbReference type="ChEBI" id="CHEBI:29035"/>
        <label>2</label>
    </ligand>
</feature>
<dbReference type="InterPro" id="IPR011258">
    <property type="entry name" value="BPG-indep_PGM_N"/>
</dbReference>
<feature type="binding site" evidence="9 12">
    <location>
        <position position="124"/>
    </location>
    <ligand>
        <name>substrate</name>
    </ligand>
</feature>
<feature type="binding site" evidence="9 12">
    <location>
        <position position="178"/>
    </location>
    <ligand>
        <name>substrate</name>
    </ligand>
</feature>
<evidence type="ECO:0000259" key="15">
    <source>
        <dbReference type="Pfam" id="PF06415"/>
    </source>
</evidence>
<dbReference type="InterPro" id="IPR017850">
    <property type="entry name" value="Alkaline_phosphatase_core_sf"/>
</dbReference>
<keyword evidence="8 9" id="KW-0413">Isomerase</keyword>
<feature type="binding site" evidence="9 13">
    <location>
        <position position="66"/>
    </location>
    <ligand>
        <name>Mn(2+)</name>
        <dbReference type="ChEBI" id="CHEBI:29035"/>
        <label>2</label>
    </ligand>
</feature>
<feature type="binding site" evidence="9 12">
    <location>
        <begin position="153"/>
        <end position="154"/>
    </location>
    <ligand>
        <name>substrate</name>
    </ligand>
</feature>
<dbReference type="NCBIfam" id="TIGR01307">
    <property type="entry name" value="pgm_bpd_ind"/>
    <property type="match status" value="1"/>
</dbReference>
<dbReference type="EMBL" id="CACVAW010000033">
    <property type="protein sequence ID" value="CAA6808698.1"/>
    <property type="molecule type" value="Genomic_DNA"/>
</dbReference>
<feature type="domain" description="Metalloenzyme" evidence="14">
    <location>
        <begin position="8"/>
        <end position="482"/>
    </location>
</feature>
<proteinExistence type="inferred from homology"/>
<dbReference type="Pfam" id="PF01676">
    <property type="entry name" value="Metalloenzyme"/>
    <property type="match status" value="1"/>
</dbReference>
<evidence type="ECO:0000313" key="16">
    <source>
        <dbReference type="EMBL" id="CAA6808698.1"/>
    </source>
</evidence>
<evidence type="ECO:0000256" key="7">
    <source>
        <dbReference type="ARBA" id="ARBA00023211"/>
    </source>
</evidence>
<evidence type="ECO:0000256" key="5">
    <source>
        <dbReference type="ARBA" id="ARBA00022723"/>
    </source>
</evidence>
<comment type="catalytic activity">
    <reaction evidence="1 9">
        <text>(2R)-2-phosphoglycerate = (2R)-3-phosphoglycerate</text>
        <dbReference type="Rhea" id="RHEA:15901"/>
        <dbReference type="ChEBI" id="CHEBI:58272"/>
        <dbReference type="ChEBI" id="CHEBI:58289"/>
        <dbReference type="EC" id="5.4.2.12"/>
    </reaction>
</comment>
<keyword evidence="7 9" id="KW-0464">Manganese</keyword>
<comment type="cofactor">
    <cofactor evidence="9">
        <name>Mn(2+)</name>
        <dbReference type="ChEBI" id="CHEBI:29035"/>
    </cofactor>
    <text evidence="9">Binds 2 manganese ions per subunit.</text>
</comment>
<evidence type="ECO:0000256" key="2">
    <source>
        <dbReference type="ARBA" id="ARBA00002315"/>
    </source>
</evidence>
<dbReference type="PANTHER" id="PTHR31637">
    <property type="entry name" value="2,3-BISPHOSPHOGLYCERATE-INDEPENDENT PHOSPHOGLYCERATE MUTASE"/>
    <property type="match status" value="1"/>
</dbReference>
<dbReference type="SUPFAM" id="SSF64158">
    <property type="entry name" value="2,3-Bisphosphoglycerate-independent phosphoglycerate mutase, substrate-binding domain"/>
    <property type="match status" value="1"/>
</dbReference>
<feature type="binding site" evidence="9 12">
    <location>
        <position position="184"/>
    </location>
    <ligand>
        <name>substrate</name>
    </ligand>
</feature>
<organism evidence="16">
    <name type="scientific">uncultured Campylobacterales bacterium</name>
    <dbReference type="NCBI Taxonomy" id="352960"/>
    <lineage>
        <taxon>Bacteria</taxon>
        <taxon>Pseudomonadati</taxon>
        <taxon>Campylobacterota</taxon>
        <taxon>Epsilonproteobacteria</taxon>
        <taxon>Campylobacterales</taxon>
        <taxon>environmental samples</taxon>
    </lineage>
</organism>
<keyword evidence="5 9" id="KW-0479">Metal-binding</keyword>
<evidence type="ECO:0000256" key="11">
    <source>
        <dbReference type="PIRSR" id="PIRSR001492-1"/>
    </source>
</evidence>
<feature type="binding site" evidence="9 12">
    <location>
        <begin position="249"/>
        <end position="252"/>
    </location>
    <ligand>
        <name>substrate</name>
    </ligand>
</feature>
<dbReference type="PIRSF" id="PIRSF001492">
    <property type="entry name" value="IPGAM"/>
    <property type="match status" value="1"/>
</dbReference>
<sequence>MDKQIVGKKVILIVTDGIGYNNNHKFNAFENAKTPTYDYLFKNVANTLIGTSGQSVGLPDGQMGNSEVGHMSMGSGRVIYQNLVKINKAIKEDTLSSNPAYKKLLSTSSDTIHLIGLFSDGGVHSHMNHIIELDKITKKTGKKVCVHIITDGRDTAVKESLKYIKNNPNLNICTLGGRYYAMDRDNRWDRIQTAYEEIVNAKTKTDLSPEQYIEKSYEMDVTDEFINPISFDHYDGMNSNDGVIFVNFRNDRMRQFTQSLGLKNFDKFKRKFIKTNIITMTQYDVRFPFDVMFAPEIITNTLAEVVSNEGLTQLHTAETEKYPHVTFYFNGGIEKPYKNEQRILIPSPNVKSYDLLPEMSAKEVCDAVLEGMNGAKDLIVVNFANGDMVGHTGNYEASVKAVEFIDTQIKRILDTSEKEDYSVVLTSDHGNCEEMVDEHGIKLTNHTLYDVFCFVKDKRVKFLNSGTLANVAPTVLELMGIETPEEMEKSLIKKI</sequence>
<dbReference type="EC" id="5.4.2.12" evidence="9 10"/>
<dbReference type="PANTHER" id="PTHR31637:SF0">
    <property type="entry name" value="2,3-BISPHOSPHOGLYCERATE-INDEPENDENT PHOSPHOGLYCERATE MUTASE"/>
    <property type="match status" value="1"/>
</dbReference>
<feature type="binding site" evidence="9 13">
    <location>
        <position position="391"/>
    </location>
    <ligand>
        <name>Mn(2+)</name>
        <dbReference type="ChEBI" id="CHEBI:29035"/>
        <label>1</label>
    </ligand>
</feature>
<evidence type="ECO:0000256" key="10">
    <source>
        <dbReference type="NCBIfam" id="TIGR01307"/>
    </source>
</evidence>
<comment type="similarity">
    <text evidence="4 9">Belongs to the BPG-independent phosphoglycerate mutase family.</text>
</comment>
<dbReference type="CDD" id="cd16010">
    <property type="entry name" value="iPGM"/>
    <property type="match status" value="1"/>
</dbReference>
<dbReference type="AlphaFoldDB" id="A0A6S6SJR2"/>
<protein>
    <recommendedName>
        <fullName evidence="9 10">2,3-bisphosphoglycerate-independent phosphoglycerate mutase</fullName>
        <shortName evidence="9">BPG-independent PGAM</shortName>
        <shortName evidence="9">Phosphoglyceromutase</shortName>
        <shortName evidence="9">iPGM</shortName>
        <ecNumber evidence="9 10">5.4.2.12</ecNumber>
    </recommendedName>
</protein>
<feature type="binding site" evidence="9 13">
    <location>
        <position position="429"/>
    </location>
    <ligand>
        <name>Mn(2+)</name>
        <dbReference type="ChEBI" id="CHEBI:29035"/>
        <label>2</label>
    </ligand>
</feature>
<reference evidence="16" key="1">
    <citation type="submission" date="2020-01" db="EMBL/GenBank/DDBJ databases">
        <authorList>
            <person name="Meier V. D."/>
            <person name="Meier V D."/>
        </authorList>
    </citation>
    <scope>NUCLEOTIDE SEQUENCE</scope>
    <source>
        <strain evidence="16">HLG_WM_MAG_12</strain>
    </source>
</reference>
<dbReference type="Pfam" id="PF06415">
    <property type="entry name" value="iPGM_N"/>
    <property type="match status" value="1"/>
</dbReference>
<evidence type="ECO:0000256" key="9">
    <source>
        <dbReference type="HAMAP-Rule" id="MF_01038"/>
    </source>
</evidence>
<keyword evidence="6 9" id="KW-0324">Glycolysis</keyword>
<dbReference type="UniPathway" id="UPA00109">
    <property type="reaction ID" value="UER00186"/>
</dbReference>
<dbReference type="GO" id="GO:0005829">
    <property type="term" value="C:cytosol"/>
    <property type="evidence" value="ECO:0007669"/>
    <property type="project" value="TreeGrafter"/>
</dbReference>
<dbReference type="InterPro" id="IPR006124">
    <property type="entry name" value="Metalloenzyme"/>
</dbReference>
<evidence type="ECO:0000259" key="14">
    <source>
        <dbReference type="Pfam" id="PF01676"/>
    </source>
</evidence>
<dbReference type="Gene3D" id="3.40.720.10">
    <property type="entry name" value="Alkaline Phosphatase, subunit A"/>
    <property type="match status" value="1"/>
</dbReference>
<feature type="domain" description="BPG-independent PGAM N-terminal" evidence="15">
    <location>
        <begin position="86"/>
        <end position="284"/>
    </location>
</feature>
<dbReference type="Gene3D" id="3.40.1450.10">
    <property type="entry name" value="BPG-independent phosphoglycerate mutase, domain B"/>
    <property type="match status" value="1"/>
</dbReference>
<dbReference type="GO" id="GO:0004619">
    <property type="term" value="F:phosphoglycerate mutase activity"/>
    <property type="evidence" value="ECO:0007669"/>
    <property type="project" value="UniProtKB-UniRule"/>
</dbReference>
<dbReference type="GO" id="GO:0030145">
    <property type="term" value="F:manganese ion binding"/>
    <property type="evidence" value="ECO:0007669"/>
    <property type="project" value="UniProtKB-UniRule"/>
</dbReference>
<name>A0A6S6SJR2_9BACT</name>
<feature type="binding site" evidence="9 13">
    <location>
        <position position="446"/>
    </location>
    <ligand>
        <name>Mn(2+)</name>
        <dbReference type="ChEBI" id="CHEBI:29035"/>
        <label>1</label>
    </ligand>
</feature>
<comment type="function">
    <text evidence="2 9">Catalyzes the interconversion of 2-phosphoglycerate and 3-phosphoglycerate.</text>
</comment>